<dbReference type="STRING" id="5762.D2V993"/>
<keyword evidence="8" id="KW-0732">Signal</keyword>
<dbReference type="InterPro" id="IPR034058">
    <property type="entry name" value="TagA/B/C/D_pept_dom"/>
</dbReference>
<dbReference type="Proteomes" id="UP000006671">
    <property type="component" value="Unassembled WGS sequence"/>
</dbReference>
<dbReference type="SUPFAM" id="SSF49785">
    <property type="entry name" value="Galactose-binding domain-like"/>
    <property type="match status" value="1"/>
</dbReference>
<evidence type="ECO:0000256" key="1">
    <source>
        <dbReference type="ARBA" id="ARBA00011073"/>
    </source>
</evidence>
<dbReference type="InterPro" id="IPR036852">
    <property type="entry name" value="Peptidase_S8/S53_dom_sf"/>
</dbReference>
<gene>
    <name evidence="10" type="ORF">NAEGRDRAFT_65607</name>
</gene>
<dbReference type="PROSITE" id="PS00138">
    <property type="entry name" value="SUBTILASE_SER"/>
    <property type="match status" value="1"/>
</dbReference>
<dbReference type="GeneID" id="8859984"/>
<dbReference type="PROSITE" id="PS00136">
    <property type="entry name" value="SUBTILASE_ASP"/>
    <property type="match status" value="1"/>
</dbReference>
<keyword evidence="2 6" id="KW-0645">Protease</keyword>
<dbReference type="OMA" id="VNIANTM"/>
<comment type="similarity">
    <text evidence="1 6 7">Belongs to the peptidase S8 family.</text>
</comment>
<dbReference type="Gene3D" id="2.60.120.380">
    <property type="match status" value="1"/>
</dbReference>
<dbReference type="InParanoid" id="D2V993"/>
<dbReference type="InterPro" id="IPR008979">
    <property type="entry name" value="Galactose-bd-like_sf"/>
</dbReference>
<evidence type="ECO:0000256" key="8">
    <source>
        <dbReference type="SAM" id="SignalP"/>
    </source>
</evidence>
<dbReference type="InterPro" id="IPR022398">
    <property type="entry name" value="Peptidase_S8_His-AS"/>
</dbReference>
<name>D2V993_NAEGR</name>
<dbReference type="KEGG" id="ngr:NAEGRDRAFT_65607"/>
<dbReference type="Pfam" id="PF00082">
    <property type="entry name" value="Peptidase_S8"/>
    <property type="match status" value="1"/>
</dbReference>
<keyword evidence="3 6" id="KW-0378">Hydrolase</keyword>
<evidence type="ECO:0000313" key="10">
    <source>
        <dbReference type="EMBL" id="EFC46671.1"/>
    </source>
</evidence>
<organism evidence="11">
    <name type="scientific">Naegleria gruberi</name>
    <name type="common">Amoeba</name>
    <dbReference type="NCBI Taxonomy" id="5762"/>
    <lineage>
        <taxon>Eukaryota</taxon>
        <taxon>Discoba</taxon>
        <taxon>Heterolobosea</taxon>
        <taxon>Tetramitia</taxon>
        <taxon>Eutetramitia</taxon>
        <taxon>Vahlkampfiidae</taxon>
        <taxon>Naegleria</taxon>
    </lineage>
</organism>
<dbReference type="InterPro" id="IPR000209">
    <property type="entry name" value="Peptidase_S8/S53_dom"/>
</dbReference>
<dbReference type="OrthoDB" id="10256524at2759"/>
<evidence type="ECO:0000256" key="3">
    <source>
        <dbReference type="ARBA" id="ARBA00022801"/>
    </source>
</evidence>
<evidence type="ECO:0000256" key="5">
    <source>
        <dbReference type="PIRSR" id="PIRSR615500-1"/>
    </source>
</evidence>
<dbReference type="GO" id="GO:0006508">
    <property type="term" value="P:proteolysis"/>
    <property type="evidence" value="ECO:0007669"/>
    <property type="project" value="UniProtKB-KW"/>
</dbReference>
<keyword evidence="4 6" id="KW-0720">Serine protease</keyword>
<dbReference type="GO" id="GO:0004252">
    <property type="term" value="F:serine-type endopeptidase activity"/>
    <property type="evidence" value="ECO:0007669"/>
    <property type="project" value="UniProtKB-UniRule"/>
</dbReference>
<dbReference type="RefSeq" id="XP_002679415.1">
    <property type="nucleotide sequence ID" value="XM_002679369.1"/>
</dbReference>
<dbReference type="PROSITE" id="PS51892">
    <property type="entry name" value="SUBTILASE"/>
    <property type="match status" value="1"/>
</dbReference>
<dbReference type="PANTHER" id="PTHR43399">
    <property type="entry name" value="SUBTILISIN-RELATED"/>
    <property type="match status" value="1"/>
</dbReference>
<evidence type="ECO:0000256" key="7">
    <source>
        <dbReference type="RuleBase" id="RU003355"/>
    </source>
</evidence>
<evidence type="ECO:0000256" key="6">
    <source>
        <dbReference type="PROSITE-ProRule" id="PRU01240"/>
    </source>
</evidence>
<reference evidence="10 11" key="1">
    <citation type="journal article" date="2010" name="Cell">
        <title>The genome of Naegleria gruberi illuminates early eukaryotic versatility.</title>
        <authorList>
            <person name="Fritz-Laylin L.K."/>
            <person name="Prochnik S.E."/>
            <person name="Ginger M.L."/>
            <person name="Dacks J.B."/>
            <person name="Carpenter M.L."/>
            <person name="Field M.C."/>
            <person name="Kuo A."/>
            <person name="Paredez A."/>
            <person name="Chapman J."/>
            <person name="Pham J."/>
            <person name="Shu S."/>
            <person name="Neupane R."/>
            <person name="Cipriano M."/>
            <person name="Mancuso J."/>
            <person name="Tu H."/>
            <person name="Salamov A."/>
            <person name="Lindquist E."/>
            <person name="Shapiro H."/>
            <person name="Lucas S."/>
            <person name="Grigoriev I.V."/>
            <person name="Cande W.Z."/>
            <person name="Fulton C."/>
            <person name="Rokhsar D.S."/>
            <person name="Dawson S.C."/>
        </authorList>
    </citation>
    <scope>NUCLEOTIDE SEQUENCE [LARGE SCALE GENOMIC DNA]</scope>
    <source>
        <strain evidence="10 11">NEG-M</strain>
    </source>
</reference>
<feature type="active site" description="Charge relay system" evidence="5 6">
    <location>
        <position position="341"/>
    </location>
</feature>
<dbReference type="Gene3D" id="3.40.50.200">
    <property type="entry name" value="Peptidase S8/S53 domain"/>
    <property type="match status" value="1"/>
</dbReference>
<accession>D2V993</accession>
<dbReference type="PRINTS" id="PR00723">
    <property type="entry name" value="SUBTILISIN"/>
</dbReference>
<sequence>MQRTILVVCLFLLGLAFSVVAHSRFPHTLDGLNLLDKPSSSAARTLSNNAKLLVDIKIHDNVILSDFHLDQLNRIVFGPSSSNIRTERLETVSGTDNRVFRTRLSLQRIDEIKSESSYRQYIYRIERVSNEKRILFPQFSMDSLRFSKLRVVMNSEFEEKLPLFLSKMNTKFNHEFATQLIESSVRRSSESINEILASSSILIEERGRMFSISLVDGDASLWNNNGKRSALMSHMSDFLMSNILDNEDVDYVEREFSQSLLLYGSNNVVQYNRKVNVSRFAWDNGVTGKGEIVNIVDSGLDYSHCFFSSPNEDYSTLNTKNRKVVLYERGTTGDFYDANGHGTHCSGIIAGQPSSTSGIDNDMGIAKDAKIHMIDSGITLFFSVSNMTSYLIRAYASGARISSNSWGNTNNLDCQFDCDCYEAKSNLSKPVKDEYCLQQYGLRCCELGNTYETLSAQIDEFTNANDEMLVVFAAGNSGYYGQEKSVISPSTAKNCISVGAAYATSDEYTRYEPNINTTLYNHDNLGYFSARGPTFDNRFKPDIVAPGVKIWSARSYIPFCDSTGLTQKTGTSMACPAISGVSALVREYFLQNSKQRLVNLDLINKNPNQTLSGMLVKGFVIHSGEKLMGTVKLDGVFTNENNYRDLSKEKTPNKYTGYGRVNIANTMKFSDKDSNPDLFTINRQKINVASNITITMKLTNNLASSNPLKVTLTWFDLKGTPVSSSTNSAKVLINNLDLSVSIKDDSSSSPIHTLCYGNQQCNYGNIQDSSLIDDRNNVESLTINIPPNTSNSSSSIIINIRSSEKNVGSQNFALLISGYNLQVSSVEIPPEPVLSHTSSIHNFTASYLVIAMMIIFFFF</sequence>
<feature type="domain" description="Peptidase S8/S53" evidence="9">
    <location>
        <begin position="288"/>
        <end position="591"/>
    </location>
</feature>
<dbReference type="PANTHER" id="PTHR43399:SF4">
    <property type="entry name" value="CELL WALL-ASSOCIATED PROTEASE"/>
    <property type="match status" value="1"/>
</dbReference>
<feature type="signal peptide" evidence="8">
    <location>
        <begin position="1"/>
        <end position="21"/>
    </location>
</feature>
<dbReference type="CDD" id="cd04842">
    <property type="entry name" value="Peptidases_S8_Kp43_protease"/>
    <property type="match status" value="1"/>
</dbReference>
<feature type="active site" description="Charge relay system" evidence="5 6">
    <location>
        <position position="297"/>
    </location>
</feature>
<keyword evidence="11" id="KW-1185">Reference proteome</keyword>
<dbReference type="InterPro" id="IPR023828">
    <property type="entry name" value="Peptidase_S8_Ser-AS"/>
</dbReference>
<dbReference type="EMBL" id="GG738858">
    <property type="protein sequence ID" value="EFC46671.1"/>
    <property type="molecule type" value="Genomic_DNA"/>
</dbReference>
<dbReference type="PROSITE" id="PS00137">
    <property type="entry name" value="SUBTILASE_HIS"/>
    <property type="match status" value="1"/>
</dbReference>
<evidence type="ECO:0000256" key="2">
    <source>
        <dbReference type="ARBA" id="ARBA00022670"/>
    </source>
</evidence>
<evidence type="ECO:0000313" key="11">
    <source>
        <dbReference type="Proteomes" id="UP000006671"/>
    </source>
</evidence>
<dbReference type="SUPFAM" id="SSF52743">
    <property type="entry name" value="Subtilisin-like"/>
    <property type="match status" value="1"/>
</dbReference>
<evidence type="ECO:0000259" key="9">
    <source>
        <dbReference type="Pfam" id="PF00082"/>
    </source>
</evidence>
<feature type="active site" description="Charge relay system" evidence="5 6">
    <location>
        <position position="572"/>
    </location>
</feature>
<feature type="chain" id="PRO_5003038513" evidence="8">
    <location>
        <begin position="22"/>
        <end position="859"/>
    </location>
</feature>
<dbReference type="AlphaFoldDB" id="D2V993"/>
<dbReference type="InterPro" id="IPR015500">
    <property type="entry name" value="Peptidase_S8_subtilisin-rel"/>
</dbReference>
<evidence type="ECO:0000256" key="4">
    <source>
        <dbReference type="ARBA" id="ARBA00022825"/>
    </source>
</evidence>
<dbReference type="VEuPathDB" id="AmoebaDB:NAEGRDRAFT_65607"/>
<dbReference type="InterPro" id="IPR051048">
    <property type="entry name" value="Peptidase_S8/S53_subtilisin"/>
</dbReference>
<proteinExistence type="inferred from homology"/>
<protein>
    <submittedName>
        <fullName evidence="10">Predicted protein</fullName>
    </submittedName>
</protein>
<dbReference type="InterPro" id="IPR023827">
    <property type="entry name" value="Peptidase_S8_Asp-AS"/>
</dbReference>